<evidence type="ECO:0000256" key="1">
    <source>
        <dbReference type="SAM" id="MobiDB-lite"/>
    </source>
</evidence>
<name>A0A4P9W4Q8_9FUNG</name>
<dbReference type="Proteomes" id="UP000269721">
    <property type="component" value="Unassembled WGS sequence"/>
</dbReference>
<feature type="compositionally biased region" description="Low complexity" evidence="1">
    <location>
        <begin position="43"/>
        <end position="58"/>
    </location>
</feature>
<sequence>MPVAPNRPEHEASGLPPTTLSKSEKTNANQKPLIFDPSAASFPSATCPAAGTPGAAPEAKCRSSAFSKFQSGQNKEAVSMAHSEVEGGGEGAVPQTGLTAPFEELGCVLLDGSPRDSPQNRRGANVDIEPVWEPGEVGSGRIWTPRPMYPVDPRPCSKAWQREWPGTGRSALPGALRQPPGDAVLLAVLCLTHHPALLSLKPLAALLPVAFLPAPLVLPPLLPLPPPTTLLCRRVPSFELGRLPAGVLQSVLETLEVLPGPHVDGLADATALGRLEGEYHAGAPAEGPFEADFLAEEVADLEEKEDFDEEGA</sequence>
<feature type="non-terminal residue" evidence="2">
    <location>
        <position position="312"/>
    </location>
</feature>
<evidence type="ECO:0000313" key="3">
    <source>
        <dbReference type="Proteomes" id="UP000269721"/>
    </source>
</evidence>
<keyword evidence="3" id="KW-1185">Reference proteome</keyword>
<evidence type="ECO:0000313" key="2">
    <source>
        <dbReference type="EMBL" id="RKO87341.1"/>
    </source>
</evidence>
<feature type="region of interest" description="Disordered" evidence="1">
    <location>
        <begin position="1"/>
        <end position="59"/>
    </location>
</feature>
<proteinExistence type="predicted"/>
<protein>
    <submittedName>
        <fullName evidence="2">Uncharacterized protein</fullName>
    </submittedName>
</protein>
<reference evidence="3" key="1">
    <citation type="journal article" date="2018" name="Nat. Microbiol.">
        <title>Leveraging single-cell genomics to expand the fungal tree of life.</title>
        <authorList>
            <person name="Ahrendt S.R."/>
            <person name="Quandt C.A."/>
            <person name="Ciobanu D."/>
            <person name="Clum A."/>
            <person name="Salamov A."/>
            <person name="Andreopoulos B."/>
            <person name="Cheng J.F."/>
            <person name="Woyke T."/>
            <person name="Pelin A."/>
            <person name="Henrissat B."/>
            <person name="Reynolds N.K."/>
            <person name="Benny G.L."/>
            <person name="Smith M.E."/>
            <person name="James T.Y."/>
            <person name="Grigoriev I.V."/>
        </authorList>
    </citation>
    <scope>NUCLEOTIDE SEQUENCE [LARGE SCALE GENOMIC DNA]</scope>
</reference>
<dbReference type="EMBL" id="KZ997495">
    <property type="protein sequence ID" value="RKO87341.1"/>
    <property type="molecule type" value="Genomic_DNA"/>
</dbReference>
<feature type="compositionally biased region" description="Polar residues" evidence="1">
    <location>
        <begin position="16"/>
        <end position="30"/>
    </location>
</feature>
<organism evidence="2 3">
    <name type="scientific">Blyttiomyces helicus</name>
    <dbReference type="NCBI Taxonomy" id="388810"/>
    <lineage>
        <taxon>Eukaryota</taxon>
        <taxon>Fungi</taxon>
        <taxon>Fungi incertae sedis</taxon>
        <taxon>Chytridiomycota</taxon>
        <taxon>Chytridiomycota incertae sedis</taxon>
        <taxon>Chytridiomycetes</taxon>
        <taxon>Chytridiomycetes incertae sedis</taxon>
        <taxon>Blyttiomyces</taxon>
    </lineage>
</organism>
<gene>
    <name evidence="2" type="ORF">BDK51DRAFT_47690</name>
</gene>
<accession>A0A4P9W4Q8</accession>
<dbReference type="AlphaFoldDB" id="A0A4P9W4Q8"/>